<evidence type="ECO:0000256" key="7">
    <source>
        <dbReference type="ARBA" id="ARBA00023136"/>
    </source>
</evidence>
<evidence type="ECO:0000256" key="3">
    <source>
        <dbReference type="ARBA" id="ARBA00022519"/>
    </source>
</evidence>
<evidence type="ECO:0000256" key="6">
    <source>
        <dbReference type="ARBA" id="ARBA00022989"/>
    </source>
</evidence>
<dbReference type="InterPro" id="IPR034746">
    <property type="entry name" value="POTRA"/>
</dbReference>
<accession>A0A366CXP3</accession>
<keyword evidence="6 9" id="KW-1133">Transmembrane helix</keyword>
<evidence type="ECO:0000256" key="4">
    <source>
        <dbReference type="ARBA" id="ARBA00022618"/>
    </source>
</evidence>
<gene>
    <name evidence="9" type="primary">ftsQ</name>
    <name evidence="11" type="ORF">DFP76_107134</name>
</gene>
<keyword evidence="8 9" id="KW-0131">Cell cycle</keyword>
<dbReference type="AlphaFoldDB" id="A0A366CXP3"/>
<dbReference type="GO" id="GO:0005886">
    <property type="term" value="C:plasma membrane"/>
    <property type="evidence" value="ECO:0007669"/>
    <property type="project" value="UniProtKB-SubCell"/>
</dbReference>
<dbReference type="InterPro" id="IPR013685">
    <property type="entry name" value="POTRA_FtsQ_type"/>
</dbReference>
<dbReference type="Gene3D" id="3.40.50.11690">
    <property type="entry name" value="Cell division protein FtsQ/DivIB"/>
    <property type="match status" value="1"/>
</dbReference>
<organism evidence="11 12">
    <name type="scientific">Marinomonas aquiplantarum</name>
    <dbReference type="NCBI Taxonomy" id="491951"/>
    <lineage>
        <taxon>Bacteria</taxon>
        <taxon>Pseudomonadati</taxon>
        <taxon>Pseudomonadota</taxon>
        <taxon>Gammaproteobacteria</taxon>
        <taxon>Oceanospirillales</taxon>
        <taxon>Oceanospirillaceae</taxon>
        <taxon>Marinomonas</taxon>
    </lineage>
</organism>
<evidence type="ECO:0000313" key="12">
    <source>
        <dbReference type="Proteomes" id="UP000252086"/>
    </source>
</evidence>
<evidence type="ECO:0000256" key="2">
    <source>
        <dbReference type="ARBA" id="ARBA00022475"/>
    </source>
</evidence>
<keyword evidence="4 9" id="KW-0132">Cell division</keyword>
<name>A0A366CXP3_9GAMM</name>
<dbReference type="PANTHER" id="PTHR35851">
    <property type="entry name" value="CELL DIVISION PROTEIN FTSQ"/>
    <property type="match status" value="1"/>
</dbReference>
<dbReference type="GO" id="GO:0043093">
    <property type="term" value="P:FtsZ-dependent cytokinesis"/>
    <property type="evidence" value="ECO:0007669"/>
    <property type="project" value="UniProtKB-UniRule"/>
</dbReference>
<keyword evidence="7 9" id="KW-0472">Membrane</keyword>
<proteinExistence type="inferred from homology"/>
<evidence type="ECO:0000256" key="1">
    <source>
        <dbReference type="ARBA" id="ARBA00004370"/>
    </source>
</evidence>
<feature type="domain" description="POTRA" evidence="10">
    <location>
        <begin position="28"/>
        <end position="97"/>
    </location>
</feature>
<dbReference type="PROSITE" id="PS51779">
    <property type="entry name" value="POTRA"/>
    <property type="match status" value="1"/>
</dbReference>
<sequence length="226" mass="25015">MRLAAFIGAILLIVVASFQGEDSPDTWFAIEKIDIQGNLQNTTQVELQREFSSLLGQSLLGLSVKEALAVVLSSPWVEKAEVRKVWPNTLQVIVHEYVPLAYWRDGQIISASAVVISPRVLPDLPLPILYGPVDSSDVVLEQFGLISQVLASTSLRIARLTLEPRGAWQIVFSNGLAVKLGRDDILERLQRFIAVYKSDLSGRIEQITSVDARYPHGVAVGWKKKN</sequence>
<keyword evidence="5 9" id="KW-0812">Transmembrane</keyword>
<dbReference type="GO" id="GO:0032153">
    <property type="term" value="C:cell division site"/>
    <property type="evidence" value="ECO:0007669"/>
    <property type="project" value="UniProtKB-UniRule"/>
</dbReference>
<dbReference type="InterPro" id="IPR026579">
    <property type="entry name" value="FtsQ"/>
</dbReference>
<dbReference type="InterPro" id="IPR005548">
    <property type="entry name" value="Cell_div_FtsQ/DivIB_C"/>
</dbReference>
<comment type="function">
    <text evidence="9">Essential cell division protein. May link together the upstream cell division proteins, which are predominantly cytoplasmic, with the downstream cell division proteins, which are predominantly periplasmic. May control correct divisome assembly.</text>
</comment>
<keyword evidence="3 9" id="KW-0997">Cell inner membrane</keyword>
<comment type="subcellular location">
    <subcellularLocation>
        <location evidence="9">Cell inner membrane</location>
        <topology evidence="9">Single-pass type II membrane protein</topology>
    </subcellularLocation>
    <subcellularLocation>
        <location evidence="1">Membrane</location>
    </subcellularLocation>
    <text evidence="9">Localizes to the division septum.</text>
</comment>
<dbReference type="HAMAP" id="MF_00911">
    <property type="entry name" value="FtsQ_subfam"/>
    <property type="match status" value="1"/>
</dbReference>
<dbReference type="PANTHER" id="PTHR35851:SF1">
    <property type="entry name" value="CELL DIVISION PROTEIN FTSQ"/>
    <property type="match status" value="1"/>
</dbReference>
<keyword evidence="12" id="KW-1185">Reference proteome</keyword>
<dbReference type="Proteomes" id="UP000252086">
    <property type="component" value="Unassembled WGS sequence"/>
</dbReference>
<dbReference type="Gene3D" id="3.10.20.310">
    <property type="entry name" value="membrane protein fhac"/>
    <property type="match status" value="1"/>
</dbReference>
<dbReference type="Pfam" id="PF08478">
    <property type="entry name" value="POTRA_1"/>
    <property type="match status" value="1"/>
</dbReference>
<reference evidence="11 12" key="1">
    <citation type="submission" date="2018-06" db="EMBL/GenBank/DDBJ databases">
        <title>Genomic Encyclopedia of Type Strains, Phase III (KMG-III): the genomes of soil and plant-associated and newly described type strains.</title>
        <authorList>
            <person name="Whitman W."/>
        </authorList>
    </citation>
    <scope>NUCLEOTIDE SEQUENCE [LARGE SCALE GENOMIC DNA]</scope>
    <source>
        <strain evidence="11 12">CECT 7732</strain>
    </source>
</reference>
<dbReference type="GO" id="GO:0090529">
    <property type="term" value="P:cell septum assembly"/>
    <property type="evidence" value="ECO:0007669"/>
    <property type="project" value="InterPro"/>
</dbReference>
<comment type="subunit">
    <text evidence="9">Part of a complex composed of FtsB, FtsL and FtsQ.</text>
</comment>
<comment type="similarity">
    <text evidence="9">Belongs to the FtsQ/DivIB family. FtsQ subfamily.</text>
</comment>
<dbReference type="InterPro" id="IPR045335">
    <property type="entry name" value="FtsQ_C_sf"/>
</dbReference>
<evidence type="ECO:0000313" key="11">
    <source>
        <dbReference type="EMBL" id="RBO81989.1"/>
    </source>
</evidence>
<evidence type="ECO:0000256" key="8">
    <source>
        <dbReference type="ARBA" id="ARBA00023306"/>
    </source>
</evidence>
<protein>
    <recommendedName>
        <fullName evidence="9">Cell division protein FtsQ</fullName>
    </recommendedName>
</protein>
<dbReference type="EMBL" id="QNRF01000007">
    <property type="protein sequence ID" value="RBO81989.1"/>
    <property type="molecule type" value="Genomic_DNA"/>
</dbReference>
<comment type="caution">
    <text evidence="11">The sequence shown here is derived from an EMBL/GenBank/DDBJ whole genome shotgun (WGS) entry which is preliminary data.</text>
</comment>
<dbReference type="OrthoDB" id="9790370at2"/>
<dbReference type="Pfam" id="PF03799">
    <property type="entry name" value="FtsQ_DivIB_C"/>
    <property type="match status" value="1"/>
</dbReference>
<keyword evidence="2 9" id="KW-1003">Cell membrane</keyword>
<evidence type="ECO:0000259" key="10">
    <source>
        <dbReference type="PROSITE" id="PS51779"/>
    </source>
</evidence>
<evidence type="ECO:0000256" key="5">
    <source>
        <dbReference type="ARBA" id="ARBA00022692"/>
    </source>
</evidence>
<evidence type="ECO:0000256" key="9">
    <source>
        <dbReference type="HAMAP-Rule" id="MF_00911"/>
    </source>
</evidence>